<dbReference type="RefSeq" id="YP_009206988.1">
    <property type="nucleotide sequence ID" value="NC_028890.1"/>
</dbReference>
<gene>
    <name evidence="2" type="ORF">TSARBOMBA_173</name>
</gene>
<sequence>MTVKPLSLVKYAGEYWFTLADYTLTRSTEGYSDSASVKSAVRTFTVKTDGTKYIAFRGEAQLKNIIQENKDNPLFHAEDFQGTRAAIISWSMLDSLNKRFRENKEYKKEFAKFMDAASEYILQQQVTVNHTPDSEVSVTENRSSLLRQLRNELNRLDREIEVRQTNREKILQAVNAIEGLTLETI</sequence>
<feature type="coiled-coil region" evidence="1">
    <location>
        <begin position="139"/>
        <end position="166"/>
    </location>
</feature>
<evidence type="ECO:0000256" key="1">
    <source>
        <dbReference type="SAM" id="Coils"/>
    </source>
</evidence>
<dbReference type="KEGG" id="vg:26633437"/>
<accession>A0A0K2D0L1</accession>
<dbReference type="Proteomes" id="UP000204602">
    <property type="component" value="Segment"/>
</dbReference>
<name>A0A0K2D0L1_9CAUD</name>
<dbReference type="OrthoDB" id="10287at10239"/>
<dbReference type="GeneID" id="26633437"/>
<evidence type="ECO:0000313" key="3">
    <source>
        <dbReference type="Proteomes" id="UP000204602"/>
    </source>
</evidence>
<organism evidence="2 3">
    <name type="scientific">Bacillus phage TsarBomba</name>
    <dbReference type="NCBI Taxonomy" id="1690456"/>
    <lineage>
        <taxon>Viruses</taxon>
        <taxon>Duplodnaviria</taxon>
        <taxon>Heunggongvirae</taxon>
        <taxon>Uroviricota</taxon>
        <taxon>Caudoviricetes</taxon>
        <taxon>Herelleviridae</taxon>
        <taxon>Bastillevirinae</taxon>
        <taxon>Tsarbombavirus</taxon>
        <taxon>Tsarbombavirus tsarbomba</taxon>
    </lineage>
</organism>
<keyword evidence="1" id="KW-0175">Coiled coil</keyword>
<protein>
    <submittedName>
        <fullName evidence="2">Uncharacterized protein</fullName>
    </submittedName>
</protein>
<evidence type="ECO:0000313" key="2">
    <source>
        <dbReference type="EMBL" id="ALA13207.1"/>
    </source>
</evidence>
<keyword evidence="3" id="KW-1185">Reference proteome</keyword>
<reference evidence="2 3" key="1">
    <citation type="journal article" date="2015" name="Genome Announc.">
        <title>Complete Genome Sequence of Bacillus cereus Group Phage TsarBomba.</title>
        <authorList>
            <person name="Erill I."/>
            <person name="Caruso S.M."/>
        </authorList>
    </citation>
    <scope>NUCLEOTIDE SEQUENCE [LARGE SCALE GENOMIC DNA]</scope>
</reference>
<proteinExistence type="predicted"/>
<dbReference type="EMBL" id="KT224359">
    <property type="protein sequence ID" value="ALA13207.1"/>
    <property type="molecule type" value="Genomic_DNA"/>
</dbReference>